<gene>
    <name evidence="2" type="ordered locus">Desde_0332</name>
</gene>
<dbReference type="GO" id="GO:0004343">
    <property type="term" value="F:glucosamine 6-phosphate N-acetyltransferase activity"/>
    <property type="evidence" value="ECO:0007669"/>
    <property type="project" value="TreeGrafter"/>
</dbReference>
<dbReference type="KEGG" id="ddh:Desde_0332"/>
<dbReference type="SUPFAM" id="SSF55729">
    <property type="entry name" value="Acyl-CoA N-acyltransferases (Nat)"/>
    <property type="match status" value="1"/>
</dbReference>
<dbReference type="InterPro" id="IPR000182">
    <property type="entry name" value="GNAT_dom"/>
</dbReference>
<reference evidence="3" key="1">
    <citation type="submission" date="2012-06" db="EMBL/GenBank/DDBJ databases">
        <title>Complete sequence of Desulfitobacterium dehalogenans ATCC 51507.</title>
        <authorList>
            <person name="Lucas S."/>
            <person name="Han J."/>
            <person name="Lapidus A."/>
            <person name="Cheng J.-F."/>
            <person name="Goodwin L."/>
            <person name="Pitluck S."/>
            <person name="Peters L."/>
            <person name="Ovchinnikova G."/>
            <person name="Teshima H."/>
            <person name="Detter J.C."/>
            <person name="Han C."/>
            <person name="Tapia R."/>
            <person name="Land M."/>
            <person name="Hauser L."/>
            <person name="Kyrpides N."/>
            <person name="Ivanova N."/>
            <person name="Pagani I."/>
            <person name="Kruse T."/>
            <person name="de Vos W.M."/>
            <person name="Smidt H."/>
            <person name="Woyke T."/>
        </authorList>
    </citation>
    <scope>NUCLEOTIDE SEQUENCE [LARGE SCALE GENOMIC DNA]</scope>
    <source>
        <strain evidence="3">ATCC 51507 / DSM 9161 / JW/IU-DC1</strain>
    </source>
</reference>
<dbReference type="AlphaFoldDB" id="I4A4B6"/>
<dbReference type="Proteomes" id="UP000006053">
    <property type="component" value="Chromosome"/>
</dbReference>
<name>I4A4B6_DESDJ</name>
<evidence type="ECO:0000259" key="1">
    <source>
        <dbReference type="PROSITE" id="PS51186"/>
    </source>
</evidence>
<organism evidence="2 3">
    <name type="scientific">Desulfitobacterium dehalogenans (strain ATCC 51507 / DSM 9161 / JW/IU-DC1)</name>
    <dbReference type="NCBI Taxonomy" id="756499"/>
    <lineage>
        <taxon>Bacteria</taxon>
        <taxon>Bacillati</taxon>
        <taxon>Bacillota</taxon>
        <taxon>Clostridia</taxon>
        <taxon>Eubacteriales</taxon>
        <taxon>Desulfitobacteriaceae</taxon>
        <taxon>Desulfitobacterium</taxon>
    </lineage>
</organism>
<feature type="domain" description="N-acetyltransferase" evidence="1">
    <location>
        <begin position="34"/>
        <end position="178"/>
    </location>
</feature>
<protein>
    <submittedName>
        <fullName evidence="2">Sortase-like acyltransferase</fullName>
    </submittedName>
</protein>
<evidence type="ECO:0000313" key="3">
    <source>
        <dbReference type="Proteomes" id="UP000006053"/>
    </source>
</evidence>
<dbReference type="EMBL" id="CP003348">
    <property type="protein sequence ID" value="AFL98800.1"/>
    <property type="molecule type" value="Genomic_DNA"/>
</dbReference>
<accession>I4A4B6</accession>
<dbReference type="PANTHER" id="PTHR13355">
    <property type="entry name" value="GLUCOSAMINE 6-PHOSPHATE N-ACETYLTRANSFERASE"/>
    <property type="match status" value="1"/>
</dbReference>
<reference evidence="2 3" key="2">
    <citation type="journal article" date="2015" name="J. Bacteriol.">
        <title>Genomic, proteomic, and biochemical analysis of the organohalide respiratory pathway in Desulfitobacterium dehalogenans.</title>
        <authorList>
            <person name="Kruse T."/>
            <person name="van de Pas B.A."/>
            <person name="Atteia A."/>
            <person name="Krab K."/>
            <person name="Hagen W.R."/>
            <person name="Goodwin L."/>
            <person name="Chain P."/>
            <person name="Boeren S."/>
            <person name="Maphosa F."/>
            <person name="Schraa G."/>
            <person name="de Vos W.M."/>
            <person name="van der Oost J."/>
            <person name="Smidt H."/>
            <person name="Stams A.J."/>
        </authorList>
    </citation>
    <scope>NUCLEOTIDE SEQUENCE [LARGE SCALE GENOMIC DNA]</scope>
    <source>
        <strain evidence="3">ATCC 51507 / DSM 9161 / JW/IU-DC1</strain>
    </source>
</reference>
<keyword evidence="2" id="KW-0012">Acyltransferase</keyword>
<dbReference type="HOGENOM" id="CLU_013985_34_6_9"/>
<dbReference type="eggNOG" id="COG0456">
    <property type="taxonomic scope" value="Bacteria"/>
</dbReference>
<dbReference type="CDD" id="cd04301">
    <property type="entry name" value="NAT_SF"/>
    <property type="match status" value="1"/>
</dbReference>
<dbReference type="Gene3D" id="3.40.630.30">
    <property type="match status" value="1"/>
</dbReference>
<dbReference type="InterPro" id="IPR039143">
    <property type="entry name" value="GNPNAT1-like"/>
</dbReference>
<dbReference type="Pfam" id="PF00583">
    <property type="entry name" value="Acetyltransf_1"/>
    <property type="match status" value="1"/>
</dbReference>
<keyword evidence="2" id="KW-0808">Transferase</keyword>
<evidence type="ECO:0000313" key="2">
    <source>
        <dbReference type="EMBL" id="AFL98800.1"/>
    </source>
</evidence>
<proteinExistence type="predicted"/>
<dbReference type="PROSITE" id="PS51186">
    <property type="entry name" value="GNAT"/>
    <property type="match status" value="1"/>
</dbReference>
<dbReference type="InterPro" id="IPR016181">
    <property type="entry name" value="Acyl_CoA_acyltransferase"/>
</dbReference>
<dbReference type="PANTHER" id="PTHR13355:SF11">
    <property type="entry name" value="GLUCOSAMINE 6-PHOSPHATE N-ACETYLTRANSFERASE"/>
    <property type="match status" value="1"/>
</dbReference>
<sequence>MSPVDFRAKFHNAGFRCGDGDGWKKCKESKVLMIVIRHAAENDLEGILKLYGTLEENKDCGIDIDAAVFIFSKIYSYPDYSIYVAEIEGNIVGTFSLAIMDNVAHRGAPSGLVEDVIVAENYQRMGIGKRMMTAAMEICKQKGCYKMALSSNVKRKDAHKFYESLGFKIHGYSFLVEL</sequence>
<keyword evidence="3" id="KW-1185">Reference proteome</keyword>